<gene>
    <name evidence="15" type="ORF">QYM36_005049</name>
</gene>
<keyword evidence="6" id="KW-0106">Calcium</keyword>
<keyword evidence="7 10" id="KW-0697">Rotamase</keyword>
<evidence type="ECO:0000256" key="9">
    <source>
        <dbReference type="ARBA" id="ARBA00023235"/>
    </source>
</evidence>
<dbReference type="InterPro" id="IPR011992">
    <property type="entry name" value="EF-hand-dom_pair"/>
</dbReference>
<feature type="signal peptide" evidence="12">
    <location>
        <begin position="1"/>
        <end position="15"/>
    </location>
</feature>
<dbReference type="Gene3D" id="1.10.238.10">
    <property type="entry name" value="EF-hand"/>
    <property type="match status" value="1"/>
</dbReference>
<evidence type="ECO:0000259" key="13">
    <source>
        <dbReference type="PROSITE" id="PS50059"/>
    </source>
</evidence>
<feature type="chain" id="PRO_5041663604" description="peptidylprolyl isomerase" evidence="12">
    <location>
        <begin position="16"/>
        <end position="207"/>
    </location>
</feature>
<keyword evidence="4" id="KW-0677">Repeat</keyword>
<dbReference type="GO" id="GO:0003755">
    <property type="term" value="F:peptidyl-prolyl cis-trans isomerase activity"/>
    <property type="evidence" value="ECO:0007669"/>
    <property type="project" value="UniProtKB-KW"/>
</dbReference>
<dbReference type="InterPro" id="IPR052273">
    <property type="entry name" value="PPIase_FKBP"/>
</dbReference>
<dbReference type="EC" id="5.2.1.8" evidence="2 10"/>
<keyword evidence="3 12" id="KW-0732">Signal</keyword>
<keyword evidence="9 10" id="KW-0413">Isomerase</keyword>
<feature type="compositionally biased region" description="Polar residues" evidence="11">
    <location>
        <begin position="168"/>
        <end position="179"/>
    </location>
</feature>
<dbReference type="SUPFAM" id="SSF47473">
    <property type="entry name" value="EF-hand"/>
    <property type="match status" value="1"/>
</dbReference>
<evidence type="ECO:0000313" key="15">
    <source>
        <dbReference type="EMBL" id="KAK2719427.1"/>
    </source>
</evidence>
<evidence type="ECO:0000256" key="5">
    <source>
        <dbReference type="ARBA" id="ARBA00022824"/>
    </source>
</evidence>
<comment type="caution">
    <text evidence="15">The sequence shown here is derived from an EMBL/GenBank/DDBJ whole genome shotgun (WGS) entry which is preliminary data.</text>
</comment>
<dbReference type="PANTHER" id="PTHR46222">
    <property type="entry name" value="PEPTIDYL-PROLYL CIS-TRANS ISOMERASE FKBP7/14"/>
    <property type="match status" value="1"/>
</dbReference>
<dbReference type="PROSITE" id="PS50222">
    <property type="entry name" value="EF_HAND_2"/>
    <property type="match status" value="1"/>
</dbReference>
<dbReference type="EMBL" id="JAVRJZ010000008">
    <property type="protein sequence ID" value="KAK2719427.1"/>
    <property type="molecule type" value="Genomic_DNA"/>
</dbReference>
<accession>A0AA88L741</accession>
<feature type="domain" description="EF-hand" evidence="14">
    <location>
        <begin position="174"/>
        <end position="207"/>
    </location>
</feature>
<evidence type="ECO:0000256" key="12">
    <source>
        <dbReference type="SAM" id="SignalP"/>
    </source>
</evidence>
<organism evidence="15 16">
    <name type="scientific">Artemia franciscana</name>
    <name type="common">Brine shrimp</name>
    <name type="synonym">Artemia sanfranciscana</name>
    <dbReference type="NCBI Taxonomy" id="6661"/>
    <lineage>
        <taxon>Eukaryota</taxon>
        <taxon>Metazoa</taxon>
        <taxon>Ecdysozoa</taxon>
        <taxon>Arthropoda</taxon>
        <taxon>Crustacea</taxon>
        <taxon>Branchiopoda</taxon>
        <taxon>Anostraca</taxon>
        <taxon>Artemiidae</taxon>
        <taxon>Artemia</taxon>
    </lineage>
</organism>
<sequence>MRFAVLLLCIVGGLAAELKVDVVSVPEVCDVKSKDGDLLQMHYTGTLDDGKKFDSSHDRNQPFSFTLGAGQVIKGWDQGLKDMCVGEKRKLVIPSELGYGDRGAGNVIPPGATLHFDVELVSIGQAPEQTNVFKQIDADADNQLSREEMAKYIDMSIKVLSENDPSRTEQLQSDKNNVVSKIFENEDRDRDGYISYDEFSGPKKDEL</sequence>
<dbReference type="AlphaFoldDB" id="A0AA88L741"/>
<keyword evidence="5" id="KW-0256">Endoplasmic reticulum</keyword>
<protein>
    <recommendedName>
        <fullName evidence="2 10">peptidylprolyl isomerase</fullName>
        <ecNumber evidence="2 10">5.2.1.8</ecNumber>
    </recommendedName>
</protein>
<evidence type="ECO:0000313" key="16">
    <source>
        <dbReference type="Proteomes" id="UP001187531"/>
    </source>
</evidence>
<evidence type="ECO:0000256" key="11">
    <source>
        <dbReference type="SAM" id="MobiDB-lite"/>
    </source>
</evidence>
<dbReference type="InterPro" id="IPR018247">
    <property type="entry name" value="EF_Hand_1_Ca_BS"/>
</dbReference>
<dbReference type="FunFam" id="3.10.50.40:FF:000006">
    <property type="entry name" value="Peptidyl-prolyl cis-trans isomerase"/>
    <property type="match status" value="1"/>
</dbReference>
<dbReference type="Gene3D" id="3.10.50.40">
    <property type="match status" value="1"/>
</dbReference>
<dbReference type="SUPFAM" id="SSF54534">
    <property type="entry name" value="FKBP-like"/>
    <property type="match status" value="1"/>
</dbReference>
<evidence type="ECO:0000256" key="2">
    <source>
        <dbReference type="ARBA" id="ARBA00013194"/>
    </source>
</evidence>
<keyword evidence="16" id="KW-1185">Reference proteome</keyword>
<evidence type="ECO:0000256" key="7">
    <source>
        <dbReference type="ARBA" id="ARBA00023110"/>
    </source>
</evidence>
<dbReference type="GO" id="GO:0005783">
    <property type="term" value="C:endoplasmic reticulum"/>
    <property type="evidence" value="ECO:0007669"/>
    <property type="project" value="UniProtKB-ARBA"/>
</dbReference>
<proteinExistence type="predicted"/>
<dbReference type="PROSITE" id="PS50059">
    <property type="entry name" value="FKBP_PPIASE"/>
    <property type="match status" value="1"/>
</dbReference>
<comment type="catalytic activity">
    <reaction evidence="1 10">
        <text>[protein]-peptidylproline (omega=180) = [protein]-peptidylproline (omega=0)</text>
        <dbReference type="Rhea" id="RHEA:16237"/>
        <dbReference type="Rhea" id="RHEA-COMP:10747"/>
        <dbReference type="Rhea" id="RHEA-COMP:10748"/>
        <dbReference type="ChEBI" id="CHEBI:83833"/>
        <dbReference type="ChEBI" id="CHEBI:83834"/>
        <dbReference type="EC" id="5.2.1.8"/>
    </reaction>
</comment>
<evidence type="ECO:0000256" key="4">
    <source>
        <dbReference type="ARBA" id="ARBA00022737"/>
    </source>
</evidence>
<dbReference type="Proteomes" id="UP001187531">
    <property type="component" value="Unassembled WGS sequence"/>
</dbReference>
<dbReference type="Pfam" id="PF00254">
    <property type="entry name" value="FKBP_C"/>
    <property type="match status" value="1"/>
</dbReference>
<evidence type="ECO:0000256" key="1">
    <source>
        <dbReference type="ARBA" id="ARBA00000971"/>
    </source>
</evidence>
<evidence type="ECO:0000256" key="6">
    <source>
        <dbReference type="ARBA" id="ARBA00022837"/>
    </source>
</evidence>
<dbReference type="InterPro" id="IPR001179">
    <property type="entry name" value="PPIase_FKBP_dom"/>
</dbReference>
<dbReference type="Pfam" id="PF13499">
    <property type="entry name" value="EF-hand_7"/>
    <property type="match status" value="1"/>
</dbReference>
<dbReference type="PANTHER" id="PTHR46222:SF3">
    <property type="entry name" value="PEPTIDYLPROLYL ISOMERASE"/>
    <property type="match status" value="1"/>
</dbReference>
<feature type="region of interest" description="Disordered" evidence="11">
    <location>
        <begin position="164"/>
        <end position="184"/>
    </location>
</feature>
<keyword evidence="8" id="KW-0325">Glycoprotein</keyword>
<dbReference type="GO" id="GO:0005509">
    <property type="term" value="F:calcium ion binding"/>
    <property type="evidence" value="ECO:0007669"/>
    <property type="project" value="InterPro"/>
</dbReference>
<evidence type="ECO:0000256" key="10">
    <source>
        <dbReference type="PROSITE-ProRule" id="PRU00277"/>
    </source>
</evidence>
<dbReference type="PROSITE" id="PS00018">
    <property type="entry name" value="EF_HAND_1"/>
    <property type="match status" value="2"/>
</dbReference>
<evidence type="ECO:0000256" key="8">
    <source>
        <dbReference type="ARBA" id="ARBA00023180"/>
    </source>
</evidence>
<evidence type="ECO:0000256" key="3">
    <source>
        <dbReference type="ARBA" id="ARBA00022729"/>
    </source>
</evidence>
<feature type="domain" description="PPIase FKBP-type" evidence="13">
    <location>
        <begin position="36"/>
        <end position="124"/>
    </location>
</feature>
<evidence type="ECO:0000259" key="14">
    <source>
        <dbReference type="PROSITE" id="PS50222"/>
    </source>
</evidence>
<dbReference type="InterPro" id="IPR002048">
    <property type="entry name" value="EF_hand_dom"/>
</dbReference>
<dbReference type="InterPro" id="IPR046357">
    <property type="entry name" value="PPIase_dom_sf"/>
</dbReference>
<reference evidence="15" key="1">
    <citation type="submission" date="2023-07" db="EMBL/GenBank/DDBJ databases">
        <title>Chromosome-level genome assembly of Artemia franciscana.</title>
        <authorList>
            <person name="Jo E."/>
        </authorList>
    </citation>
    <scope>NUCLEOTIDE SEQUENCE</scope>
    <source>
        <tissue evidence="15">Whole body</tissue>
    </source>
</reference>
<name>A0AA88L741_ARTSF</name>